<dbReference type="AlphaFoldDB" id="A0A839E2F5"/>
<dbReference type="Proteomes" id="UP000569329">
    <property type="component" value="Unassembled WGS sequence"/>
</dbReference>
<comment type="caution">
    <text evidence="1">The sequence shown here is derived from an EMBL/GenBank/DDBJ whole genome shotgun (WGS) entry which is preliminary data.</text>
</comment>
<gene>
    <name evidence="1" type="ORF">FHX42_004849</name>
</gene>
<evidence type="ECO:0000313" key="1">
    <source>
        <dbReference type="EMBL" id="MBA8827453.1"/>
    </source>
</evidence>
<organism evidence="1 2">
    <name type="scientific">Halosaccharopolyspora lacisalsi</name>
    <dbReference type="NCBI Taxonomy" id="1000566"/>
    <lineage>
        <taxon>Bacteria</taxon>
        <taxon>Bacillati</taxon>
        <taxon>Actinomycetota</taxon>
        <taxon>Actinomycetes</taxon>
        <taxon>Pseudonocardiales</taxon>
        <taxon>Pseudonocardiaceae</taxon>
        <taxon>Halosaccharopolyspora</taxon>
    </lineage>
</organism>
<reference evidence="1 2" key="1">
    <citation type="submission" date="2020-07" db="EMBL/GenBank/DDBJ databases">
        <title>Sequencing the genomes of 1000 actinobacteria strains.</title>
        <authorList>
            <person name="Klenk H.-P."/>
        </authorList>
    </citation>
    <scope>NUCLEOTIDE SEQUENCE [LARGE SCALE GENOMIC DNA]</scope>
    <source>
        <strain evidence="1 2">DSM 45975</strain>
    </source>
</reference>
<protein>
    <submittedName>
        <fullName evidence="1">Uncharacterized protein</fullName>
    </submittedName>
</protein>
<evidence type="ECO:0000313" key="2">
    <source>
        <dbReference type="Proteomes" id="UP000569329"/>
    </source>
</evidence>
<dbReference type="EMBL" id="JACGWZ010000008">
    <property type="protein sequence ID" value="MBA8827453.1"/>
    <property type="molecule type" value="Genomic_DNA"/>
</dbReference>
<keyword evidence="2" id="KW-1185">Reference proteome</keyword>
<accession>A0A839E2F5</accession>
<sequence>MSHLVGTEEWAHHHREDHEDLVADAAEWKPLAPFHAVDSETGAALCDSDVGVEVVPEMVWDQVSFGRCMACLQVLGETAGPG</sequence>
<name>A0A839E2F5_9PSEU</name>
<dbReference type="RefSeq" id="WP_182546634.1">
    <property type="nucleotide sequence ID" value="NZ_JACGWZ010000008.1"/>
</dbReference>
<proteinExistence type="predicted"/>